<gene>
    <name evidence="1" type="ORF">ACHAWO_011633</name>
</gene>
<reference evidence="1 2" key="1">
    <citation type="submission" date="2024-10" db="EMBL/GenBank/DDBJ databases">
        <title>Updated reference genomes for cyclostephanoid diatoms.</title>
        <authorList>
            <person name="Roberts W.R."/>
            <person name="Alverson A.J."/>
        </authorList>
    </citation>
    <scope>NUCLEOTIDE SEQUENCE [LARGE SCALE GENOMIC DNA]</scope>
    <source>
        <strain evidence="1 2">AJA010-31</strain>
    </source>
</reference>
<dbReference type="AlphaFoldDB" id="A0ABD3NPP6"/>
<dbReference type="Proteomes" id="UP001530400">
    <property type="component" value="Unassembled WGS sequence"/>
</dbReference>
<protein>
    <submittedName>
        <fullName evidence="1">Uncharacterized protein</fullName>
    </submittedName>
</protein>
<accession>A0ABD3NPP6</accession>
<organism evidence="1 2">
    <name type="scientific">Cyclotella atomus</name>
    <dbReference type="NCBI Taxonomy" id="382360"/>
    <lineage>
        <taxon>Eukaryota</taxon>
        <taxon>Sar</taxon>
        <taxon>Stramenopiles</taxon>
        <taxon>Ochrophyta</taxon>
        <taxon>Bacillariophyta</taxon>
        <taxon>Coscinodiscophyceae</taxon>
        <taxon>Thalassiosirophycidae</taxon>
        <taxon>Stephanodiscales</taxon>
        <taxon>Stephanodiscaceae</taxon>
        <taxon>Cyclotella</taxon>
    </lineage>
</organism>
<comment type="caution">
    <text evidence="1">The sequence shown here is derived from an EMBL/GenBank/DDBJ whole genome shotgun (WGS) entry which is preliminary data.</text>
</comment>
<evidence type="ECO:0000313" key="2">
    <source>
        <dbReference type="Proteomes" id="UP001530400"/>
    </source>
</evidence>
<proteinExistence type="predicted"/>
<dbReference type="EMBL" id="JALLPJ020001066">
    <property type="protein sequence ID" value="KAL3777067.1"/>
    <property type="molecule type" value="Genomic_DNA"/>
</dbReference>
<keyword evidence="2" id="KW-1185">Reference proteome</keyword>
<evidence type="ECO:0000313" key="1">
    <source>
        <dbReference type="EMBL" id="KAL3777067.1"/>
    </source>
</evidence>
<name>A0ABD3NPP6_9STRA</name>
<sequence>MQQFSQNFYSAVLLHEKINYTSTSSRDYSWGGKDGRHVILRSFINGREPLLSGLHVCSSISSPVHGGGVVGYYRLLDLPNKDGEKDYVFCKNEQGWSKTDVDELLNYELREYSGETRPLVRANSSHDSGSTTWYKSRDVGATANISKETVGKFDALVIRPPGPGWMELQDITRERILESIQLLHDLFGVETIILSTLMFNNNVKTQEDWKTMLRINAMIRDIAHTWGSESGVKYVLVQDLASLTNEILWMNARHLGYNVSSSLHHPKDENNKQWENKGPNFLLHRLYMPEWKFNPSISMICNTPPICNPQVISLPNGTEFTNDNLCVMNISADPFQCFFNRFSRDGMHWCMETIGPRFSASIACLLGCIYNGGSGSQPDVGNVRQCEIECNQKFMSLLPVDDSWLDQGTAVYSGSKHH</sequence>